<keyword evidence="3" id="KW-1185">Reference proteome</keyword>
<name>A0ABP3T469_9SPHN</name>
<gene>
    <name evidence="2" type="ORF">GCM10009102_35330</name>
</gene>
<evidence type="ECO:0000313" key="3">
    <source>
        <dbReference type="Proteomes" id="UP001500238"/>
    </source>
</evidence>
<keyword evidence="1" id="KW-0472">Membrane</keyword>
<protein>
    <submittedName>
        <fullName evidence="2">Uncharacterized protein</fullName>
    </submittedName>
</protein>
<comment type="caution">
    <text evidence="2">The sequence shown here is derived from an EMBL/GenBank/DDBJ whole genome shotgun (WGS) entry which is preliminary data.</text>
</comment>
<evidence type="ECO:0000256" key="1">
    <source>
        <dbReference type="SAM" id="Phobius"/>
    </source>
</evidence>
<keyword evidence="1" id="KW-1133">Transmembrane helix</keyword>
<dbReference type="Proteomes" id="UP001500238">
    <property type="component" value="Unassembled WGS sequence"/>
</dbReference>
<organism evidence="2 3">
    <name type="scientific">Sphingomonas insulae</name>
    <dbReference type="NCBI Taxonomy" id="424800"/>
    <lineage>
        <taxon>Bacteria</taxon>
        <taxon>Pseudomonadati</taxon>
        <taxon>Pseudomonadota</taxon>
        <taxon>Alphaproteobacteria</taxon>
        <taxon>Sphingomonadales</taxon>
        <taxon>Sphingomonadaceae</taxon>
        <taxon>Sphingomonas</taxon>
    </lineage>
</organism>
<proteinExistence type="predicted"/>
<feature type="transmembrane region" description="Helical" evidence="1">
    <location>
        <begin position="45"/>
        <end position="68"/>
    </location>
</feature>
<sequence length="82" mass="8095">MPMLPCGVGSSRITDASSITTIGRTGEAVVGAGAGAAAGAGTACMAAIIVAARIIVIMVSIFAVCGMLTCVHWRSMLVTPVT</sequence>
<evidence type="ECO:0000313" key="2">
    <source>
        <dbReference type="EMBL" id="GAA0679590.1"/>
    </source>
</evidence>
<dbReference type="EMBL" id="BAAAES010000026">
    <property type="protein sequence ID" value="GAA0679590.1"/>
    <property type="molecule type" value="Genomic_DNA"/>
</dbReference>
<keyword evidence="1" id="KW-0812">Transmembrane</keyword>
<accession>A0ABP3T469</accession>
<reference evidence="3" key="1">
    <citation type="journal article" date="2019" name="Int. J. Syst. Evol. Microbiol.">
        <title>The Global Catalogue of Microorganisms (GCM) 10K type strain sequencing project: providing services to taxonomists for standard genome sequencing and annotation.</title>
        <authorList>
            <consortium name="The Broad Institute Genomics Platform"/>
            <consortium name="The Broad Institute Genome Sequencing Center for Infectious Disease"/>
            <person name="Wu L."/>
            <person name="Ma J."/>
        </authorList>
    </citation>
    <scope>NUCLEOTIDE SEQUENCE [LARGE SCALE GENOMIC DNA]</scope>
    <source>
        <strain evidence="3">JCM 14603</strain>
    </source>
</reference>